<dbReference type="PANTHER" id="PTHR34219">
    <property type="entry name" value="IRON-REGULATED INNER MEMBRANE PROTEIN-RELATED"/>
    <property type="match status" value="1"/>
</dbReference>
<evidence type="ECO:0000256" key="1">
    <source>
        <dbReference type="SAM" id="Phobius"/>
    </source>
</evidence>
<dbReference type="PANTHER" id="PTHR34219:SF4">
    <property type="entry name" value="PEPSY DOMAIN-CONTAINING PROTEIN"/>
    <property type="match status" value="1"/>
</dbReference>
<organism evidence="2 3">
    <name type="scientific">Brytella acorum</name>
    <dbReference type="NCBI Taxonomy" id="2959299"/>
    <lineage>
        <taxon>Bacteria</taxon>
        <taxon>Pseudomonadati</taxon>
        <taxon>Pseudomonadota</taxon>
        <taxon>Alphaproteobacteria</taxon>
        <taxon>Acetobacterales</taxon>
        <taxon>Acetobacteraceae</taxon>
        <taxon>Brytella</taxon>
    </lineage>
</organism>
<keyword evidence="1" id="KW-0472">Membrane</keyword>
<feature type="transmembrane region" description="Helical" evidence="1">
    <location>
        <begin position="400"/>
        <end position="416"/>
    </location>
</feature>
<keyword evidence="3" id="KW-1185">Reference proteome</keyword>
<feature type="transmembrane region" description="Helical" evidence="1">
    <location>
        <begin position="193"/>
        <end position="213"/>
    </location>
</feature>
<feature type="transmembrane region" description="Helical" evidence="1">
    <location>
        <begin position="357"/>
        <end position="380"/>
    </location>
</feature>
<reference evidence="2" key="1">
    <citation type="submission" date="2023-03" db="EMBL/GenBank/DDBJ databases">
        <authorList>
            <person name="Cleenwerck I."/>
        </authorList>
    </citation>
    <scope>NUCLEOTIDE SEQUENCE</scope>
    <source>
        <strain evidence="2">LMG 32879</strain>
    </source>
</reference>
<dbReference type="AlphaFoldDB" id="A0AA35V7L7"/>
<evidence type="ECO:0000313" key="2">
    <source>
        <dbReference type="EMBL" id="CAI9121136.1"/>
    </source>
</evidence>
<keyword evidence="1" id="KW-0812">Transmembrane</keyword>
<dbReference type="Proteomes" id="UP001176960">
    <property type="component" value="Unassembled WGS sequence"/>
</dbReference>
<proteinExistence type="predicted"/>
<feature type="transmembrane region" description="Helical" evidence="1">
    <location>
        <begin position="323"/>
        <end position="345"/>
    </location>
</feature>
<sequence length="485" mass="53333">MAEMTRVATDTLRGRMGWLHRWVGFLGGLVILVIFAGGTLTSFDTEIGRWMQPEIQRTTRIPLSDTLVEAARARVETLRQQGQNASIDLPTERDPVLRIRYGKADAAVKEALDPETGDALHARQTVGGQFFYDLHFTLDLGHDLGRQVVDCAGIALLVAIGSGLVIHLRSLFSDLLIFRPFAARPRAWMDLHVLSGILVLPFLISTAYTGVVAHSGAILPDLRGGHQPPEKAVSYDIPDLRPILAQAERIYGPGHVGSLLFGRNGVTATRADSATFLLMRDEADFSPTGELRRTVHHGDAVSISQQAFRGVHFARWVPLPLRWMYFGSGLAGAGLMTSGLILFLLRYRRTKEKDALFAVAETLAMTVILGFPASALFLLWMNRLLPIDFPMRSLWEWRSFFAMAVTVFTGALIGSFRRKSLFAWRGFLAWIGCLGLALPLLDSLTRPGWTAHLGANVFVAVDVVAALAGVAALYAWTRLPPGRQA</sequence>
<dbReference type="EMBL" id="CATKSH010000011">
    <property type="protein sequence ID" value="CAI9121136.1"/>
    <property type="molecule type" value="Genomic_DNA"/>
</dbReference>
<feature type="transmembrane region" description="Helical" evidence="1">
    <location>
        <begin position="22"/>
        <end position="43"/>
    </location>
</feature>
<name>A0AA35V7L7_9PROT</name>
<feature type="transmembrane region" description="Helical" evidence="1">
    <location>
        <begin position="453"/>
        <end position="476"/>
    </location>
</feature>
<dbReference type="Pfam" id="PF03929">
    <property type="entry name" value="PepSY_TM"/>
    <property type="match status" value="1"/>
</dbReference>
<evidence type="ECO:0000313" key="3">
    <source>
        <dbReference type="Proteomes" id="UP001176960"/>
    </source>
</evidence>
<protein>
    <submittedName>
        <fullName evidence="2">PepSY-associated TM helix domain-containing protein</fullName>
    </submittedName>
</protein>
<keyword evidence="1" id="KW-1133">Transmembrane helix</keyword>
<gene>
    <name evidence="2" type="ORF">LMG32879_001982</name>
</gene>
<accession>A0AA35V7L7</accession>
<feature type="transmembrane region" description="Helical" evidence="1">
    <location>
        <begin position="152"/>
        <end position="172"/>
    </location>
</feature>
<comment type="caution">
    <text evidence="2">The sequence shown here is derived from an EMBL/GenBank/DDBJ whole genome shotgun (WGS) entry which is preliminary data.</text>
</comment>
<dbReference type="InterPro" id="IPR005625">
    <property type="entry name" value="PepSY-ass_TM"/>
</dbReference>
<feature type="transmembrane region" description="Helical" evidence="1">
    <location>
        <begin position="423"/>
        <end position="441"/>
    </location>
</feature>
<dbReference type="RefSeq" id="WP_289841460.1">
    <property type="nucleotide sequence ID" value="NZ_CATKSH010000011.1"/>
</dbReference>